<proteinExistence type="predicted"/>
<accession>A0A329UPN1</accession>
<comment type="caution">
    <text evidence="1">The sequence shown here is derived from an EMBL/GenBank/DDBJ whole genome shotgun (WGS) entry which is preliminary data.</text>
</comment>
<keyword evidence="2" id="KW-1185">Reference proteome</keyword>
<name>A0A329UPN1_9FIRM</name>
<evidence type="ECO:0000313" key="1">
    <source>
        <dbReference type="EMBL" id="RAW63697.1"/>
    </source>
</evidence>
<reference evidence="1 2" key="1">
    <citation type="submission" date="2018-02" db="EMBL/GenBank/DDBJ databases">
        <title>Complete genome sequencing of Faecalibacterium prausnitzii strains isolated from the human gut.</title>
        <authorList>
            <person name="Fitzgerald B.C."/>
            <person name="Shkoporov A.N."/>
            <person name="Ross P.R."/>
            <person name="Hill C."/>
        </authorList>
    </citation>
    <scope>NUCLEOTIDE SEQUENCE [LARGE SCALE GENOMIC DNA]</scope>
    <source>
        <strain evidence="1 2">APC922/41-1</strain>
    </source>
</reference>
<sequence length="91" mass="10528">MNKTTGCANLYYQPPTGLRMKYPCIVYSEGRIQNWHANDRVYIQHPFYTVTVIDADPDSKLKAAVSVLPKCAYDRQFVSDNLYHTVFTLYT</sequence>
<evidence type="ECO:0000313" key="2">
    <source>
        <dbReference type="Proteomes" id="UP000250429"/>
    </source>
</evidence>
<gene>
    <name evidence="1" type="ORF">C4N23_00245</name>
</gene>
<organism evidence="1 2">
    <name type="scientific">Faecalibacterium hattorii</name>
    <dbReference type="NCBI Taxonomy" id="2935520"/>
    <lineage>
        <taxon>Bacteria</taxon>
        <taxon>Bacillati</taxon>
        <taxon>Bacillota</taxon>
        <taxon>Clostridia</taxon>
        <taxon>Eubacteriales</taxon>
        <taxon>Oscillospiraceae</taxon>
        <taxon>Faecalibacterium</taxon>
    </lineage>
</organism>
<dbReference type="AlphaFoldDB" id="A0A329UPN1"/>
<protein>
    <submittedName>
        <fullName evidence="1">Uncharacterized protein</fullName>
    </submittedName>
</protein>
<dbReference type="Proteomes" id="UP000250429">
    <property type="component" value="Unassembled WGS sequence"/>
</dbReference>
<dbReference type="EMBL" id="PRLC01000001">
    <property type="protein sequence ID" value="RAW63697.1"/>
    <property type="molecule type" value="Genomic_DNA"/>
</dbReference>